<accession>A0A932I3T8</accession>
<evidence type="ECO:0000259" key="1">
    <source>
        <dbReference type="Pfam" id="PF13524"/>
    </source>
</evidence>
<dbReference type="Proteomes" id="UP000782312">
    <property type="component" value="Unassembled WGS sequence"/>
</dbReference>
<evidence type="ECO:0000313" key="2">
    <source>
        <dbReference type="EMBL" id="MBI3128689.1"/>
    </source>
</evidence>
<proteinExistence type="predicted"/>
<dbReference type="AlphaFoldDB" id="A0A932I3T8"/>
<reference evidence="2" key="1">
    <citation type="submission" date="2020-07" db="EMBL/GenBank/DDBJ databases">
        <title>Huge and variable diversity of episymbiotic CPR bacteria and DPANN archaea in groundwater ecosystems.</title>
        <authorList>
            <person name="He C.Y."/>
            <person name="Keren R."/>
            <person name="Whittaker M."/>
            <person name="Farag I.F."/>
            <person name="Doudna J."/>
            <person name="Cate J.H.D."/>
            <person name="Banfield J.F."/>
        </authorList>
    </citation>
    <scope>NUCLEOTIDE SEQUENCE</scope>
    <source>
        <strain evidence="2">NC_groundwater_763_Ag_S-0.2um_68_21</strain>
    </source>
</reference>
<sequence length="334" mass="38163">MKVLFCTNAQSFTPATEPYDFYEGIRSLGHEVEVFFYRRKSFLYSNFRPAWVRWMNRALTGKARGFDLLFVHRGGFIEAGTIERIRRGSQCRCVCFFPDNPFGSTSPGLSFAQIGAYDLFCVKDTYFAEELRLAGFANVEFLPHAYDPPTYERVFREDELAPYRADLGFIGSHYGFRETFFAGLADEGVDFKIWGPGWGRASDPWVRARVMGRGVWGEEKLKVIQASKILLDLQNPGNSVYCCDCKTMSFIGAGAFFVTNHKRDIRLLFEPGEEIVTFRTREELQAIIRRYLADGAARAEIARRGQARARRDHAASVRFRRILEILGERGRPAG</sequence>
<organism evidence="2 3">
    <name type="scientific">Tectimicrobiota bacterium</name>
    <dbReference type="NCBI Taxonomy" id="2528274"/>
    <lineage>
        <taxon>Bacteria</taxon>
        <taxon>Pseudomonadati</taxon>
        <taxon>Nitrospinota/Tectimicrobiota group</taxon>
        <taxon>Candidatus Tectimicrobiota</taxon>
    </lineage>
</organism>
<gene>
    <name evidence="2" type="ORF">HYZ11_13880</name>
</gene>
<feature type="domain" description="Spore protein YkvP/CgeB glycosyl transferase-like" evidence="1">
    <location>
        <begin position="178"/>
        <end position="324"/>
    </location>
</feature>
<dbReference type="Pfam" id="PF13524">
    <property type="entry name" value="Glyco_trans_1_2"/>
    <property type="match status" value="1"/>
</dbReference>
<dbReference type="InterPro" id="IPR055259">
    <property type="entry name" value="YkvP/CgeB_Glyco_trans-like"/>
</dbReference>
<name>A0A932I3T8_UNCTE</name>
<comment type="caution">
    <text evidence="2">The sequence shown here is derived from an EMBL/GenBank/DDBJ whole genome shotgun (WGS) entry which is preliminary data.</text>
</comment>
<evidence type="ECO:0000313" key="3">
    <source>
        <dbReference type="Proteomes" id="UP000782312"/>
    </source>
</evidence>
<dbReference type="EMBL" id="JACPUR010000035">
    <property type="protein sequence ID" value="MBI3128689.1"/>
    <property type="molecule type" value="Genomic_DNA"/>
</dbReference>
<protein>
    <submittedName>
        <fullName evidence="2">Glycosyltransferase</fullName>
    </submittedName>
</protein>